<proteinExistence type="predicted"/>
<evidence type="ECO:0000256" key="1">
    <source>
        <dbReference type="SAM" id="MobiDB-lite"/>
    </source>
</evidence>
<evidence type="ECO:0000313" key="3">
    <source>
        <dbReference type="EMBL" id="KAK9760647.1"/>
    </source>
</evidence>
<feature type="signal peptide" evidence="2">
    <location>
        <begin position="1"/>
        <end position="22"/>
    </location>
</feature>
<accession>A0ABR2WGL2</accession>
<feature type="region of interest" description="Disordered" evidence="1">
    <location>
        <begin position="95"/>
        <end position="181"/>
    </location>
</feature>
<reference evidence="3 4" key="1">
    <citation type="submission" date="2023-04" db="EMBL/GenBank/DDBJ databases">
        <title>Genome of Basidiobolus ranarum AG-B5.</title>
        <authorList>
            <person name="Stajich J.E."/>
            <person name="Carter-House D."/>
            <person name="Gryganskyi A."/>
        </authorList>
    </citation>
    <scope>NUCLEOTIDE SEQUENCE [LARGE SCALE GENOMIC DNA]</scope>
    <source>
        <strain evidence="3 4">AG-B5</strain>
    </source>
</reference>
<gene>
    <name evidence="3" type="ORF">K7432_015124</name>
</gene>
<feature type="compositionally biased region" description="Low complexity" evidence="1">
    <location>
        <begin position="103"/>
        <end position="132"/>
    </location>
</feature>
<protein>
    <submittedName>
        <fullName evidence="3">Uncharacterized protein</fullName>
    </submittedName>
</protein>
<organism evidence="3 4">
    <name type="scientific">Basidiobolus ranarum</name>
    <dbReference type="NCBI Taxonomy" id="34480"/>
    <lineage>
        <taxon>Eukaryota</taxon>
        <taxon>Fungi</taxon>
        <taxon>Fungi incertae sedis</taxon>
        <taxon>Zoopagomycota</taxon>
        <taxon>Entomophthoromycotina</taxon>
        <taxon>Basidiobolomycetes</taxon>
        <taxon>Basidiobolales</taxon>
        <taxon>Basidiobolaceae</taxon>
        <taxon>Basidiobolus</taxon>
    </lineage>
</organism>
<evidence type="ECO:0000313" key="4">
    <source>
        <dbReference type="Proteomes" id="UP001479436"/>
    </source>
</evidence>
<dbReference type="EMBL" id="JASJQH010001935">
    <property type="protein sequence ID" value="KAK9760647.1"/>
    <property type="molecule type" value="Genomic_DNA"/>
</dbReference>
<comment type="caution">
    <text evidence="3">The sequence shown here is derived from an EMBL/GenBank/DDBJ whole genome shotgun (WGS) entry which is preliminary data.</text>
</comment>
<dbReference type="Proteomes" id="UP001479436">
    <property type="component" value="Unassembled WGS sequence"/>
</dbReference>
<keyword evidence="2" id="KW-0732">Signal</keyword>
<sequence>MKFVSNKLIASVLIVGVTTTQGQIFRPITSIEGTDGRTSLPFQDLVRDLTGTFFLPNGVADLVSTPVIFAAATAANVLKSAGCIIGFCGLRSPKKEVKPPVKKAPQVQQGGGQWQQENGQWQQGNGQWQQGQLPQVSNDQMGGGDQMGGSDQMQQGGNDQMQLGGNDQMQQGGYSGSGELG</sequence>
<evidence type="ECO:0000256" key="2">
    <source>
        <dbReference type="SAM" id="SignalP"/>
    </source>
</evidence>
<feature type="compositionally biased region" description="Low complexity" evidence="1">
    <location>
        <begin position="148"/>
        <end position="168"/>
    </location>
</feature>
<keyword evidence="4" id="KW-1185">Reference proteome</keyword>
<name>A0ABR2WGL2_9FUNG</name>
<feature type="chain" id="PRO_5045398485" evidence="2">
    <location>
        <begin position="23"/>
        <end position="181"/>
    </location>
</feature>